<evidence type="ECO:0000313" key="2">
    <source>
        <dbReference type="EMBL" id="MDO3382189.1"/>
    </source>
</evidence>
<feature type="transmembrane region" description="Helical" evidence="1">
    <location>
        <begin position="54"/>
        <end position="73"/>
    </location>
</feature>
<protein>
    <recommendedName>
        <fullName evidence="4">DUF998 domain-containing protein</fullName>
    </recommendedName>
</protein>
<evidence type="ECO:0008006" key="4">
    <source>
        <dbReference type="Google" id="ProtNLM"/>
    </source>
</evidence>
<evidence type="ECO:0000256" key="1">
    <source>
        <dbReference type="SAM" id="Phobius"/>
    </source>
</evidence>
<comment type="caution">
    <text evidence="2">The sequence shown here is derived from an EMBL/GenBank/DDBJ whole genome shotgun (WGS) entry which is preliminary data.</text>
</comment>
<keyword evidence="1" id="KW-0812">Transmembrane</keyword>
<keyword evidence="1" id="KW-1133">Transmembrane helix</keyword>
<name>A0ABT8TDL8_9GAMM</name>
<reference evidence="2" key="1">
    <citation type="submission" date="2023-07" db="EMBL/GenBank/DDBJ databases">
        <title>Gilvimarinus algae sp. nov., isolated from the surface of Kelp.</title>
        <authorList>
            <person name="Sun Y.Y."/>
            <person name="Gong Y."/>
            <person name="Du Z.J."/>
        </authorList>
    </citation>
    <scope>NUCLEOTIDE SEQUENCE</scope>
    <source>
        <strain evidence="2">SDUM040014</strain>
    </source>
</reference>
<feature type="transmembrane region" description="Helical" evidence="1">
    <location>
        <begin position="161"/>
        <end position="180"/>
    </location>
</feature>
<keyword evidence="3" id="KW-1185">Reference proteome</keyword>
<sequence length="218" mass="24892">MRQLLAWLNTLVPLLAVGGGYGIALWQAQAPVCFPFWEGCTSISRAVREGDSLFWFRGLMLPLTPLLAGYWLLHRRWLNELAGTEHRYLSLAILAVISAFALALYANFLGSEGDVYRFMRRFGITFYFAFGLLGQLLALAALKRQRAQLSSGQWRWVRTQWACVIAQWLLGLASLAITISQPDNKYELHNLVEWYFALAMVLFYGLNGLIWRDSQRPL</sequence>
<proteinExistence type="predicted"/>
<organism evidence="2 3">
    <name type="scientific">Gilvimarinus algae</name>
    <dbReference type="NCBI Taxonomy" id="3058037"/>
    <lineage>
        <taxon>Bacteria</taxon>
        <taxon>Pseudomonadati</taxon>
        <taxon>Pseudomonadota</taxon>
        <taxon>Gammaproteobacteria</taxon>
        <taxon>Cellvibrionales</taxon>
        <taxon>Cellvibrionaceae</taxon>
        <taxon>Gilvimarinus</taxon>
    </lineage>
</organism>
<accession>A0ABT8TDL8</accession>
<gene>
    <name evidence="2" type="ORF">QWI16_08375</name>
</gene>
<dbReference type="Proteomes" id="UP001168380">
    <property type="component" value="Unassembled WGS sequence"/>
</dbReference>
<evidence type="ECO:0000313" key="3">
    <source>
        <dbReference type="Proteomes" id="UP001168380"/>
    </source>
</evidence>
<feature type="transmembrane region" description="Helical" evidence="1">
    <location>
        <begin position="122"/>
        <end position="141"/>
    </location>
</feature>
<dbReference type="RefSeq" id="WP_302712349.1">
    <property type="nucleotide sequence ID" value="NZ_JAULRT010000052.1"/>
</dbReference>
<keyword evidence="1" id="KW-0472">Membrane</keyword>
<feature type="transmembrane region" description="Helical" evidence="1">
    <location>
        <begin position="192"/>
        <end position="211"/>
    </location>
</feature>
<feature type="transmembrane region" description="Helical" evidence="1">
    <location>
        <begin position="88"/>
        <end position="110"/>
    </location>
</feature>
<dbReference type="EMBL" id="JAULRT010000052">
    <property type="protein sequence ID" value="MDO3382189.1"/>
    <property type="molecule type" value="Genomic_DNA"/>
</dbReference>